<accession>A0ABN7W752</accession>
<name>A0ABN7W752_GIGMA</name>
<evidence type="ECO:0000313" key="1">
    <source>
        <dbReference type="EMBL" id="CAG8819456.1"/>
    </source>
</evidence>
<feature type="non-terminal residue" evidence="1">
    <location>
        <position position="1"/>
    </location>
</feature>
<protein>
    <submittedName>
        <fullName evidence="1">26875_t:CDS:1</fullName>
    </submittedName>
</protein>
<gene>
    <name evidence="1" type="ORF">GMARGA_LOCUS27313</name>
</gene>
<comment type="caution">
    <text evidence="1">The sequence shown here is derived from an EMBL/GenBank/DDBJ whole genome shotgun (WGS) entry which is preliminary data.</text>
</comment>
<keyword evidence="2" id="KW-1185">Reference proteome</keyword>
<dbReference type="Proteomes" id="UP000789901">
    <property type="component" value="Unassembled WGS sequence"/>
</dbReference>
<dbReference type="EMBL" id="CAJVQB010033223">
    <property type="protein sequence ID" value="CAG8819456.1"/>
    <property type="molecule type" value="Genomic_DNA"/>
</dbReference>
<proteinExistence type="predicted"/>
<reference evidence="1 2" key="1">
    <citation type="submission" date="2021-06" db="EMBL/GenBank/DDBJ databases">
        <authorList>
            <person name="Kallberg Y."/>
            <person name="Tangrot J."/>
            <person name="Rosling A."/>
        </authorList>
    </citation>
    <scope>NUCLEOTIDE SEQUENCE [LARGE SCALE GENOMIC DNA]</scope>
    <source>
        <strain evidence="1 2">120-4 pot B 10/14</strain>
    </source>
</reference>
<organism evidence="1 2">
    <name type="scientific">Gigaspora margarita</name>
    <dbReference type="NCBI Taxonomy" id="4874"/>
    <lineage>
        <taxon>Eukaryota</taxon>
        <taxon>Fungi</taxon>
        <taxon>Fungi incertae sedis</taxon>
        <taxon>Mucoromycota</taxon>
        <taxon>Glomeromycotina</taxon>
        <taxon>Glomeromycetes</taxon>
        <taxon>Diversisporales</taxon>
        <taxon>Gigasporaceae</taxon>
        <taxon>Gigaspora</taxon>
    </lineage>
</organism>
<evidence type="ECO:0000313" key="2">
    <source>
        <dbReference type="Proteomes" id="UP000789901"/>
    </source>
</evidence>
<sequence>LIAQNNKEKVEFYNRLHLDHMVENDELVSAEAWQNRCNFKNKVIGVLAYIT</sequence>